<sequence>MKLSPPLLAAAAFLCAGGLSAVAAQSLARLVEDRSVQAVADRLRTEGQGWASVLGDGLQVVLEGEAPTEADRFNAISAAGSAVDPSRVIDNLHVAEAEPLAPPDFAIELLRNDAGVSLVGLIPADTDRERLTDDVREAASGQDVADLLQSGDYPVPEGWDLALDYALDALEELPRAKISVAPGRVGIDAITDSPEEQKRLTALLARLKPEGLRLGLSVSAPRPVIAPFTVRARLEGGRLAFDACSADSEESRGTILAAALAAGAERPLDCRLGLGAPTPDWGPAVAAGLAALHDLGGGTLTFSDADVSLVAPEGTDRALFDRVAGELDGALPDVFALDAQRPVPVAEAPQGPPEFTATLDAEGRVRLSGRIEDARMTGLARAFAQARFGAGDVTLATRPGAEGLPPGWSMRVLAGIEALSRLHDGRVTVTPDALAVSGRTGDAAAREEIAARAIETLGPGARLDIAVAYDEALDPLAALPTPEECLAEITAVTDAAKITFDPGSATLSRQGAPVIDAIAGILRSCPDLRLRISGYTDSQGRESSNLSLSQGRAEAVLAALRAQRVPVAGFEAQGFGEASPLASNETEAGREANRRIEFSLIGVPAPAAPLAPGAEPPHDATAQPMAEAPDTPPVRPGTEPPAETATAPEPAEAVTVEPPPPGPPRLVAAPALPVVPEATVPVAPAILATLPVPQAPRPGPLRSETAPPPVDAAPASGDDGADADR</sequence>
<dbReference type="InterPro" id="IPR006665">
    <property type="entry name" value="OmpA-like"/>
</dbReference>
<evidence type="ECO:0000256" key="2">
    <source>
        <dbReference type="ARBA" id="ARBA00023136"/>
    </source>
</evidence>
<dbReference type="InterPro" id="IPR050330">
    <property type="entry name" value="Bact_OuterMem_StrucFunc"/>
</dbReference>
<dbReference type="PANTHER" id="PTHR30329:SF21">
    <property type="entry name" value="LIPOPROTEIN YIAD-RELATED"/>
    <property type="match status" value="1"/>
</dbReference>
<dbReference type="EMBL" id="JBHSNA010000018">
    <property type="protein sequence ID" value="MFC5567735.1"/>
    <property type="molecule type" value="Genomic_DNA"/>
</dbReference>
<keyword evidence="9" id="KW-1185">Reference proteome</keyword>
<name>A0ABW0SFR6_9RHOB</name>
<feature type="region of interest" description="Disordered" evidence="5">
    <location>
        <begin position="691"/>
        <end position="725"/>
    </location>
</feature>
<comment type="caution">
    <text evidence="8">The sequence shown here is derived from an EMBL/GenBank/DDBJ whole genome shotgun (WGS) entry which is preliminary data.</text>
</comment>
<dbReference type="Pfam" id="PF00691">
    <property type="entry name" value="OmpA"/>
    <property type="match status" value="1"/>
</dbReference>
<gene>
    <name evidence="8" type="ORF">ACFPOC_15085</name>
</gene>
<feature type="compositionally biased region" description="Low complexity" evidence="5">
    <location>
        <begin position="640"/>
        <end position="656"/>
    </location>
</feature>
<comment type="subcellular location">
    <subcellularLocation>
        <location evidence="1">Cell outer membrane</location>
    </subcellularLocation>
</comment>
<dbReference type="Gene3D" id="3.30.1330.60">
    <property type="entry name" value="OmpA-like domain"/>
    <property type="match status" value="1"/>
</dbReference>
<dbReference type="InterPro" id="IPR007055">
    <property type="entry name" value="BON_dom"/>
</dbReference>
<dbReference type="PROSITE" id="PS51123">
    <property type="entry name" value="OMPA_2"/>
    <property type="match status" value="1"/>
</dbReference>
<organism evidence="8 9">
    <name type="scientific">Rubellimicrobium aerolatum</name>
    <dbReference type="NCBI Taxonomy" id="490979"/>
    <lineage>
        <taxon>Bacteria</taxon>
        <taxon>Pseudomonadati</taxon>
        <taxon>Pseudomonadota</taxon>
        <taxon>Alphaproteobacteria</taxon>
        <taxon>Rhodobacterales</taxon>
        <taxon>Roseobacteraceae</taxon>
        <taxon>Rubellimicrobium</taxon>
    </lineage>
</organism>
<evidence type="ECO:0000313" key="9">
    <source>
        <dbReference type="Proteomes" id="UP001596056"/>
    </source>
</evidence>
<evidence type="ECO:0000256" key="3">
    <source>
        <dbReference type="ARBA" id="ARBA00023237"/>
    </source>
</evidence>
<dbReference type="RefSeq" id="WP_209842572.1">
    <property type="nucleotide sequence ID" value="NZ_JAGGJP010000017.1"/>
</dbReference>
<dbReference type="InterPro" id="IPR036737">
    <property type="entry name" value="OmpA-like_sf"/>
</dbReference>
<feature type="compositionally biased region" description="Pro residues" evidence="5">
    <location>
        <begin position="630"/>
        <end position="639"/>
    </location>
</feature>
<dbReference type="SUPFAM" id="SSF103088">
    <property type="entry name" value="OmpA-like"/>
    <property type="match status" value="1"/>
</dbReference>
<feature type="domain" description="OmpA-like" evidence="7">
    <location>
        <begin position="487"/>
        <end position="604"/>
    </location>
</feature>
<keyword evidence="3" id="KW-0998">Cell outer membrane</keyword>
<protein>
    <submittedName>
        <fullName evidence="8">OmpA family protein</fullName>
    </submittedName>
</protein>
<keyword evidence="6" id="KW-0732">Signal</keyword>
<dbReference type="CDD" id="cd07185">
    <property type="entry name" value="OmpA_C-like"/>
    <property type="match status" value="1"/>
</dbReference>
<dbReference type="Pfam" id="PF04972">
    <property type="entry name" value="BON"/>
    <property type="match status" value="1"/>
</dbReference>
<dbReference type="PANTHER" id="PTHR30329">
    <property type="entry name" value="STATOR ELEMENT OF FLAGELLAR MOTOR COMPLEX"/>
    <property type="match status" value="1"/>
</dbReference>
<proteinExistence type="predicted"/>
<evidence type="ECO:0000256" key="1">
    <source>
        <dbReference type="ARBA" id="ARBA00004442"/>
    </source>
</evidence>
<evidence type="ECO:0000256" key="4">
    <source>
        <dbReference type="PROSITE-ProRule" id="PRU00473"/>
    </source>
</evidence>
<accession>A0ABW0SFR6</accession>
<dbReference type="Gene3D" id="3.40.1520.20">
    <property type="match status" value="2"/>
</dbReference>
<dbReference type="InterPro" id="IPR006664">
    <property type="entry name" value="OMP_bac"/>
</dbReference>
<evidence type="ECO:0000256" key="6">
    <source>
        <dbReference type="SAM" id="SignalP"/>
    </source>
</evidence>
<feature type="signal peptide" evidence="6">
    <location>
        <begin position="1"/>
        <end position="23"/>
    </location>
</feature>
<dbReference type="PRINTS" id="PR01021">
    <property type="entry name" value="OMPADOMAIN"/>
</dbReference>
<evidence type="ECO:0000259" key="7">
    <source>
        <dbReference type="PROSITE" id="PS51123"/>
    </source>
</evidence>
<feature type="chain" id="PRO_5045063246" evidence="6">
    <location>
        <begin position="24"/>
        <end position="725"/>
    </location>
</feature>
<reference evidence="9" key="1">
    <citation type="journal article" date="2019" name="Int. J. Syst. Evol. Microbiol.">
        <title>The Global Catalogue of Microorganisms (GCM) 10K type strain sequencing project: providing services to taxonomists for standard genome sequencing and annotation.</title>
        <authorList>
            <consortium name="The Broad Institute Genomics Platform"/>
            <consortium name="The Broad Institute Genome Sequencing Center for Infectious Disease"/>
            <person name="Wu L."/>
            <person name="Ma J."/>
        </authorList>
    </citation>
    <scope>NUCLEOTIDE SEQUENCE [LARGE SCALE GENOMIC DNA]</scope>
    <source>
        <strain evidence="9">KACC 11588</strain>
    </source>
</reference>
<keyword evidence="2 4" id="KW-0472">Membrane</keyword>
<dbReference type="Proteomes" id="UP001596056">
    <property type="component" value="Unassembled WGS sequence"/>
</dbReference>
<evidence type="ECO:0000313" key="8">
    <source>
        <dbReference type="EMBL" id="MFC5567735.1"/>
    </source>
</evidence>
<feature type="region of interest" description="Disordered" evidence="5">
    <location>
        <begin position="607"/>
        <end position="668"/>
    </location>
</feature>
<evidence type="ECO:0000256" key="5">
    <source>
        <dbReference type="SAM" id="MobiDB-lite"/>
    </source>
</evidence>